<organism evidence="8 9">
    <name type="scientific">Arsenicibacter rosenii</name>
    <dbReference type="NCBI Taxonomy" id="1750698"/>
    <lineage>
        <taxon>Bacteria</taxon>
        <taxon>Pseudomonadati</taxon>
        <taxon>Bacteroidota</taxon>
        <taxon>Cytophagia</taxon>
        <taxon>Cytophagales</taxon>
        <taxon>Spirosomataceae</taxon>
        <taxon>Arsenicibacter</taxon>
    </lineage>
</organism>
<evidence type="ECO:0000313" key="9">
    <source>
        <dbReference type="Proteomes" id="UP000181790"/>
    </source>
</evidence>
<dbReference type="Pfam" id="PF13620">
    <property type="entry name" value="CarboxypepD_reg"/>
    <property type="match status" value="1"/>
</dbReference>
<dbReference type="Pfam" id="PF00691">
    <property type="entry name" value="OmpA"/>
    <property type="match status" value="1"/>
</dbReference>
<comment type="subcellular location">
    <subcellularLocation>
        <location evidence="1">Cell outer membrane</location>
    </subcellularLocation>
</comment>
<sequence>MNKLGVIGFVMGVFCLIGLVSWAPADREVLSRKNPGRTASTSIGDKPVAKAVKGPRVTPDSLLRQADRLASWKSYGRAIEIYTQLLEDTDRRLTSAQRNNALSGLAFAYKQAGDLNKAERTYRILLDANPNPDPKWVLSFAQALSGNGKLAEGQEQYDRYLKLKEAVITQRASEQPIMVGDQGKRNESVKYRLEYLALNTRNEEFSPAFYRDGLVYVAGSKGGSTIETTGSGGGSGYLDLFYVPNRNQLKVAEVINADGSTTKGQNDRVKSTKRNGVDDYTRPTANDSRTVMSYDGGINISEGLGYDARPKNPAQRFSQSLNTRYHEGPATFYQDGSRVIFTRNNFNGGRARKSTEGVNKLKLYTAVQQNGEWMNIEELPFNSDEYSVGHPSLGRDPNGNPDRLLFFASDMPGGFGGSDIYVSRWENGNWSKPVNLGATVNTKGNELFPSVDEMGNLYFASDGLKGLGGLDIFYASMAGTTVRSVDHLDAPINSAQDDFGLIAKGDRQSGYFSSNRRDGNDDIYRFVRESSMYNCRNLTLRIYDTDTDQPLDSVQVDIKARGEGRPDQQVFTDRNGLLKLCLEADNDFMFTASKDAYISSTIGFTTRFLTDDQPSRLEMALAKPTMLIDTLDDPTSASANQINLNASRVRGVIRSQKDKKPIEGVLVKLRNDCNGQILSTTTGPDGSYVFNLVEGCDYTLIATKEQYGTNTSKIKKLPKKSKPKEVSADLRMLGLGEIVPIDEIHFDLDKVSLRQESQRELDKLVATLRRYPSMVIEIRSHTDSRGDAAYNKTLSSRRAQSVATYIVSKGISRKRIVANGYGESLLLNNCTDGIICTEAEHQRNRRTEFKVLAIK</sequence>
<dbReference type="PRINTS" id="PR01021">
    <property type="entry name" value="OMPADOMAIN"/>
</dbReference>
<accession>A0A1S2VQF9</accession>
<dbReference type="PANTHER" id="PTHR30329:SF21">
    <property type="entry name" value="LIPOPROTEIN YIAD-RELATED"/>
    <property type="match status" value="1"/>
</dbReference>
<dbReference type="CDD" id="cd07185">
    <property type="entry name" value="OmpA_C-like"/>
    <property type="match status" value="1"/>
</dbReference>
<dbReference type="AlphaFoldDB" id="A0A1S2VQF9"/>
<keyword evidence="9" id="KW-1185">Reference proteome</keyword>
<dbReference type="EMBL" id="MORL01000002">
    <property type="protein sequence ID" value="OIN60038.1"/>
    <property type="molecule type" value="Genomic_DNA"/>
</dbReference>
<feature type="region of interest" description="Disordered" evidence="6">
    <location>
        <begin position="33"/>
        <end position="54"/>
    </location>
</feature>
<dbReference type="Gene3D" id="3.30.1330.60">
    <property type="entry name" value="OmpA-like domain"/>
    <property type="match status" value="1"/>
</dbReference>
<dbReference type="InterPro" id="IPR006664">
    <property type="entry name" value="OMP_bac"/>
</dbReference>
<dbReference type="SUPFAM" id="SSF103088">
    <property type="entry name" value="OmpA-like"/>
    <property type="match status" value="1"/>
</dbReference>
<reference evidence="8 9" key="1">
    <citation type="submission" date="2016-10" db="EMBL/GenBank/DDBJ databases">
        <title>Arsenicibacter rosenii gen. nov., sp. nov., an efficient arsenic-methylating bacterium isolated from an arsenic-contaminated paddy soil.</title>
        <authorList>
            <person name="Huang K."/>
        </authorList>
    </citation>
    <scope>NUCLEOTIDE SEQUENCE [LARGE SCALE GENOMIC DNA]</scope>
    <source>
        <strain evidence="8 9">SM-1</strain>
    </source>
</reference>
<comment type="caution">
    <text evidence="8">The sequence shown here is derived from an EMBL/GenBank/DDBJ whole genome shotgun (WGS) entry which is preliminary data.</text>
</comment>
<dbReference type="InterPro" id="IPR008969">
    <property type="entry name" value="CarboxyPept-like_regulatory"/>
</dbReference>
<dbReference type="InterPro" id="IPR011990">
    <property type="entry name" value="TPR-like_helical_dom_sf"/>
</dbReference>
<dbReference type="Gene3D" id="2.60.40.1120">
    <property type="entry name" value="Carboxypeptidase-like, regulatory domain"/>
    <property type="match status" value="1"/>
</dbReference>
<dbReference type="SUPFAM" id="SSF49464">
    <property type="entry name" value="Carboxypeptidase regulatory domain-like"/>
    <property type="match status" value="1"/>
</dbReference>
<dbReference type="InterPro" id="IPR036737">
    <property type="entry name" value="OmpA-like_sf"/>
</dbReference>
<gene>
    <name evidence="8" type="ORF">BLX24_04080</name>
</gene>
<dbReference type="SUPFAM" id="SSF48452">
    <property type="entry name" value="TPR-like"/>
    <property type="match status" value="1"/>
</dbReference>
<evidence type="ECO:0000313" key="8">
    <source>
        <dbReference type="EMBL" id="OIN60038.1"/>
    </source>
</evidence>
<dbReference type="Proteomes" id="UP000181790">
    <property type="component" value="Unassembled WGS sequence"/>
</dbReference>
<protein>
    <submittedName>
        <fullName evidence="8">Flagellar motor protein MotB</fullName>
    </submittedName>
</protein>
<keyword evidence="8" id="KW-0969">Cilium</keyword>
<evidence type="ECO:0000256" key="6">
    <source>
        <dbReference type="SAM" id="MobiDB-lite"/>
    </source>
</evidence>
<feature type="compositionally biased region" description="Basic and acidic residues" evidence="6">
    <location>
        <begin position="265"/>
        <end position="281"/>
    </location>
</feature>
<keyword evidence="2 5" id="KW-0472">Membrane</keyword>
<evidence type="ECO:0000256" key="5">
    <source>
        <dbReference type="PROSITE-ProRule" id="PRU00473"/>
    </source>
</evidence>
<dbReference type="InterPro" id="IPR019734">
    <property type="entry name" value="TPR_rpt"/>
</dbReference>
<dbReference type="InterPro" id="IPR006665">
    <property type="entry name" value="OmpA-like"/>
</dbReference>
<proteinExistence type="predicted"/>
<dbReference type="Gene3D" id="1.25.40.10">
    <property type="entry name" value="Tetratricopeptide repeat domain"/>
    <property type="match status" value="1"/>
</dbReference>
<keyword evidence="3" id="KW-0998">Cell outer membrane</keyword>
<dbReference type="PROSITE" id="PS50005">
    <property type="entry name" value="TPR"/>
    <property type="match status" value="1"/>
</dbReference>
<feature type="repeat" description="TPR" evidence="4">
    <location>
        <begin position="99"/>
        <end position="132"/>
    </location>
</feature>
<dbReference type="PANTHER" id="PTHR30329">
    <property type="entry name" value="STATOR ELEMENT OF FLAGELLAR MOTOR COMPLEX"/>
    <property type="match status" value="1"/>
</dbReference>
<name>A0A1S2VQF9_9BACT</name>
<dbReference type="InterPro" id="IPR050330">
    <property type="entry name" value="Bact_OuterMem_StrucFunc"/>
</dbReference>
<evidence type="ECO:0000259" key="7">
    <source>
        <dbReference type="PROSITE" id="PS51123"/>
    </source>
</evidence>
<evidence type="ECO:0000256" key="2">
    <source>
        <dbReference type="ARBA" id="ARBA00023136"/>
    </source>
</evidence>
<evidence type="ECO:0000256" key="4">
    <source>
        <dbReference type="PROSITE-ProRule" id="PRU00339"/>
    </source>
</evidence>
<dbReference type="GO" id="GO:0009279">
    <property type="term" value="C:cell outer membrane"/>
    <property type="evidence" value="ECO:0007669"/>
    <property type="project" value="UniProtKB-SubCell"/>
</dbReference>
<keyword evidence="8" id="KW-0282">Flagellum</keyword>
<evidence type="ECO:0000256" key="3">
    <source>
        <dbReference type="ARBA" id="ARBA00023237"/>
    </source>
</evidence>
<dbReference type="PROSITE" id="PS51123">
    <property type="entry name" value="OMPA_2"/>
    <property type="match status" value="1"/>
</dbReference>
<dbReference type="RefSeq" id="WP_071501834.1">
    <property type="nucleotide sequence ID" value="NZ_MORL01000002.1"/>
</dbReference>
<keyword evidence="4" id="KW-0802">TPR repeat</keyword>
<evidence type="ECO:0000256" key="1">
    <source>
        <dbReference type="ARBA" id="ARBA00004442"/>
    </source>
</evidence>
<keyword evidence="8" id="KW-0966">Cell projection</keyword>
<feature type="region of interest" description="Disordered" evidence="6">
    <location>
        <begin position="260"/>
        <end position="285"/>
    </location>
</feature>
<feature type="domain" description="OmpA-like" evidence="7">
    <location>
        <begin position="733"/>
        <end position="855"/>
    </location>
</feature>